<comment type="caution">
    <text evidence="3">The sequence shown here is derived from an EMBL/GenBank/DDBJ whole genome shotgun (WGS) entry which is preliminary data.</text>
</comment>
<accession>A0A7X6HCH9</accession>
<feature type="compositionally biased region" description="Basic and acidic residues" evidence="1">
    <location>
        <begin position="117"/>
        <end position="130"/>
    </location>
</feature>
<reference evidence="3 4" key="1">
    <citation type="submission" date="2020-04" db="EMBL/GenBank/DDBJ databases">
        <title>Arthrobacter sp. nov.</title>
        <authorList>
            <person name="Liu S."/>
        </authorList>
    </citation>
    <scope>NUCLEOTIDE SEQUENCE [LARGE SCALE GENOMIC DNA]</scope>
    <source>
        <strain evidence="3 4">E918</strain>
    </source>
</reference>
<keyword evidence="4" id="KW-1185">Reference proteome</keyword>
<dbReference type="AlphaFoldDB" id="A0A7X6HCH9"/>
<feature type="transmembrane region" description="Helical" evidence="2">
    <location>
        <begin position="386"/>
        <end position="405"/>
    </location>
</feature>
<protein>
    <submittedName>
        <fullName evidence="3">DUF4389 domain-containing protein</fullName>
    </submittedName>
</protein>
<evidence type="ECO:0000313" key="3">
    <source>
        <dbReference type="EMBL" id="NKX53985.1"/>
    </source>
</evidence>
<dbReference type="InterPro" id="IPR025498">
    <property type="entry name" value="DUF4389"/>
</dbReference>
<sequence>MKPGHWVLLVCGVLLSLSGLGLAIGGTWLLAADAAQQGGRYVSGPAERHQTAGYALTTPSLAVDPGQAGLPGAPRLGDLASVQVRVTPVVPDQEIFVGIAKASEVAAYLDGVPHAALGDRSRTDGGRWDEQDGWDDEDGEAEQGGTRAPASPAGQDFWAASASGAGARELTWDLQPGTWSLVVMNADATRPVWVDLQAGVRSGLLGPVGTGVLVGGLAGLVVGVPLLLLGSAGLGRDIGTSGARPGTGPGAALAGSAGGDGSDTASAVYPVRLLGWLDSKLSRGLWLVKWLLAIPHYLILALLWFALLVTTIAAGIAILFTGRYPQSWFSFCTGVLRWTWRVGFYAYSALGTDRYPPFTLARADYPADFEVDYPARLSRGLVLVKWWLLAIPHVLVVAILTGSIGTRWDEDNGGGSWGPSLLGLLVLIAAVILLFTGRYRQGLFDLVMGINRWAWRVGAYVLLLRDEYPPFRLDQGPAEPPAPPPPPAA</sequence>
<organism evidence="3 4">
    <name type="scientific">Arthrobacter mobilis</name>
    <dbReference type="NCBI Taxonomy" id="2724944"/>
    <lineage>
        <taxon>Bacteria</taxon>
        <taxon>Bacillati</taxon>
        <taxon>Actinomycetota</taxon>
        <taxon>Actinomycetes</taxon>
        <taxon>Micrococcales</taxon>
        <taxon>Micrococcaceae</taxon>
        <taxon>Arthrobacter</taxon>
    </lineage>
</organism>
<feature type="compositionally biased region" description="Acidic residues" evidence="1">
    <location>
        <begin position="131"/>
        <end position="141"/>
    </location>
</feature>
<dbReference type="EMBL" id="JAAZSQ010000003">
    <property type="protein sequence ID" value="NKX53985.1"/>
    <property type="molecule type" value="Genomic_DNA"/>
</dbReference>
<name>A0A7X6HCH9_9MICC</name>
<keyword evidence="2" id="KW-0472">Membrane</keyword>
<feature type="transmembrane region" description="Helical" evidence="2">
    <location>
        <begin position="6"/>
        <end position="31"/>
    </location>
</feature>
<dbReference type="Proteomes" id="UP000544090">
    <property type="component" value="Unassembled WGS sequence"/>
</dbReference>
<evidence type="ECO:0000313" key="4">
    <source>
        <dbReference type="Proteomes" id="UP000544090"/>
    </source>
</evidence>
<feature type="transmembrane region" description="Helical" evidence="2">
    <location>
        <begin position="417"/>
        <end position="436"/>
    </location>
</feature>
<evidence type="ECO:0000256" key="2">
    <source>
        <dbReference type="SAM" id="Phobius"/>
    </source>
</evidence>
<feature type="transmembrane region" description="Helical" evidence="2">
    <location>
        <begin position="204"/>
        <end position="228"/>
    </location>
</feature>
<feature type="region of interest" description="Disordered" evidence="1">
    <location>
        <begin position="116"/>
        <end position="155"/>
    </location>
</feature>
<keyword evidence="2" id="KW-0812">Transmembrane</keyword>
<evidence type="ECO:0000256" key="1">
    <source>
        <dbReference type="SAM" id="MobiDB-lite"/>
    </source>
</evidence>
<keyword evidence="2" id="KW-1133">Transmembrane helix</keyword>
<dbReference type="Pfam" id="PF14333">
    <property type="entry name" value="DUF4389"/>
    <property type="match status" value="2"/>
</dbReference>
<proteinExistence type="predicted"/>
<feature type="transmembrane region" description="Helical" evidence="2">
    <location>
        <begin position="297"/>
        <end position="320"/>
    </location>
</feature>
<gene>
    <name evidence="3" type="ORF">HGG74_05400</name>
</gene>